<dbReference type="VEuPathDB" id="FungiDB:SPRG_09935"/>
<gene>
    <name evidence="9" type="ORF">SPRG_09935</name>
</gene>
<dbReference type="AlphaFoldDB" id="A0A067C1B0"/>
<keyword evidence="6" id="KW-0408">Iron</keyword>
<dbReference type="InterPro" id="IPR006620">
    <property type="entry name" value="Pro_4_hyd_alph"/>
</dbReference>
<keyword evidence="3" id="KW-0479">Metal-binding</keyword>
<dbReference type="EMBL" id="KK583244">
    <property type="protein sequence ID" value="KDO24298.1"/>
    <property type="molecule type" value="Genomic_DNA"/>
</dbReference>
<evidence type="ECO:0000313" key="9">
    <source>
        <dbReference type="EMBL" id="KDO24298.1"/>
    </source>
</evidence>
<evidence type="ECO:0000256" key="5">
    <source>
        <dbReference type="ARBA" id="ARBA00023002"/>
    </source>
</evidence>
<evidence type="ECO:0000256" key="1">
    <source>
        <dbReference type="ARBA" id="ARBA00001961"/>
    </source>
</evidence>
<dbReference type="InterPro" id="IPR044862">
    <property type="entry name" value="Pro_4_hyd_alph_FE2OG_OXY"/>
</dbReference>
<dbReference type="PANTHER" id="PTHR34496">
    <property type="entry name" value="GLCNAC TRANSFERASE-RELATED"/>
    <property type="match status" value="1"/>
</dbReference>
<evidence type="ECO:0000256" key="6">
    <source>
        <dbReference type="ARBA" id="ARBA00023004"/>
    </source>
</evidence>
<evidence type="ECO:0000256" key="2">
    <source>
        <dbReference type="ARBA" id="ARBA00012264"/>
    </source>
</evidence>
<evidence type="ECO:0000256" key="7">
    <source>
        <dbReference type="ARBA" id="ARBA00047930"/>
    </source>
</evidence>
<dbReference type="RefSeq" id="XP_012205068.1">
    <property type="nucleotide sequence ID" value="XM_012349678.1"/>
</dbReference>
<accession>A0A067C1B0</accession>
<dbReference type="InterPro" id="IPR005123">
    <property type="entry name" value="Oxoglu/Fe-dep_dioxygenase_dom"/>
</dbReference>
<dbReference type="InterPro" id="IPR029044">
    <property type="entry name" value="Nucleotide-diphossugar_trans"/>
</dbReference>
<dbReference type="GO" id="GO:0005506">
    <property type="term" value="F:iron ion binding"/>
    <property type="evidence" value="ECO:0007669"/>
    <property type="project" value="InterPro"/>
</dbReference>
<comment type="catalytic activity">
    <reaction evidence="7">
        <text>L-lysyl-[collagen] + 2-oxoglutarate + O2 = (5R)-5-hydroxy-L-lysyl-[collagen] + succinate + CO2</text>
        <dbReference type="Rhea" id="RHEA:16569"/>
        <dbReference type="Rhea" id="RHEA-COMP:12751"/>
        <dbReference type="Rhea" id="RHEA-COMP:12752"/>
        <dbReference type="ChEBI" id="CHEBI:15379"/>
        <dbReference type="ChEBI" id="CHEBI:16526"/>
        <dbReference type="ChEBI" id="CHEBI:16810"/>
        <dbReference type="ChEBI" id="CHEBI:29969"/>
        <dbReference type="ChEBI" id="CHEBI:30031"/>
        <dbReference type="ChEBI" id="CHEBI:133442"/>
        <dbReference type="EC" id="1.14.11.4"/>
    </reaction>
</comment>
<name>A0A067C1B0_SAPPC</name>
<dbReference type="Pfam" id="PF13640">
    <property type="entry name" value="2OG-FeII_Oxy_3"/>
    <property type="match status" value="1"/>
</dbReference>
<dbReference type="GO" id="GO:0008475">
    <property type="term" value="F:procollagen-lysine 5-dioxygenase activity"/>
    <property type="evidence" value="ECO:0007669"/>
    <property type="project" value="UniProtKB-EC"/>
</dbReference>
<comment type="cofactor">
    <cofactor evidence="1">
        <name>L-ascorbate</name>
        <dbReference type="ChEBI" id="CHEBI:38290"/>
    </cofactor>
</comment>
<keyword evidence="5" id="KW-0560">Oxidoreductase</keyword>
<dbReference type="Gene3D" id="2.60.120.620">
    <property type="entry name" value="q2cbj1_9rhob like domain"/>
    <property type="match status" value="1"/>
</dbReference>
<dbReference type="STRING" id="695850.A0A067C1B0"/>
<organism evidence="9 10">
    <name type="scientific">Saprolegnia parasitica (strain CBS 223.65)</name>
    <dbReference type="NCBI Taxonomy" id="695850"/>
    <lineage>
        <taxon>Eukaryota</taxon>
        <taxon>Sar</taxon>
        <taxon>Stramenopiles</taxon>
        <taxon>Oomycota</taxon>
        <taxon>Saprolegniomycetes</taxon>
        <taxon>Saprolegniales</taxon>
        <taxon>Saprolegniaceae</taxon>
        <taxon>Saprolegnia</taxon>
    </lineage>
</organism>
<evidence type="ECO:0000256" key="3">
    <source>
        <dbReference type="ARBA" id="ARBA00022723"/>
    </source>
</evidence>
<feature type="domain" description="Fe2OG dioxygenase" evidence="8">
    <location>
        <begin position="151"/>
        <end position="249"/>
    </location>
</feature>
<keyword evidence="10" id="KW-1185">Reference proteome</keyword>
<dbReference type="Proteomes" id="UP000030745">
    <property type="component" value="Unassembled WGS sequence"/>
</dbReference>
<dbReference type="PANTHER" id="PTHR34496:SF9">
    <property type="entry name" value="[SKP1-PROTEIN]-HYDROXYPROLINE N-ACETYLGLUCOSAMINYLTRANSFERASE"/>
    <property type="match status" value="1"/>
</dbReference>
<evidence type="ECO:0000256" key="4">
    <source>
        <dbReference type="ARBA" id="ARBA00022964"/>
    </source>
</evidence>
<evidence type="ECO:0000313" key="10">
    <source>
        <dbReference type="Proteomes" id="UP000030745"/>
    </source>
</evidence>
<dbReference type="KEGG" id="spar:SPRG_09935"/>
<reference evidence="9 10" key="1">
    <citation type="journal article" date="2013" name="PLoS Genet.">
        <title>Distinctive expansion of potential virulence genes in the genome of the oomycete fish pathogen Saprolegnia parasitica.</title>
        <authorList>
            <person name="Jiang R.H."/>
            <person name="de Bruijn I."/>
            <person name="Haas B.J."/>
            <person name="Belmonte R."/>
            <person name="Lobach L."/>
            <person name="Christie J."/>
            <person name="van den Ackerveken G."/>
            <person name="Bottin A."/>
            <person name="Bulone V."/>
            <person name="Diaz-Moreno S.M."/>
            <person name="Dumas B."/>
            <person name="Fan L."/>
            <person name="Gaulin E."/>
            <person name="Govers F."/>
            <person name="Grenville-Briggs L.J."/>
            <person name="Horner N.R."/>
            <person name="Levin J.Z."/>
            <person name="Mammella M."/>
            <person name="Meijer H.J."/>
            <person name="Morris P."/>
            <person name="Nusbaum C."/>
            <person name="Oome S."/>
            <person name="Phillips A.J."/>
            <person name="van Rooyen D."/>
            <person name="Rzeszutek E."/>
            <person name="Saraiva M."/>
            <person name="Secombes C.J."/>
            <person name="Seidl M.F."/>
            <person name="Snel B."/>
            <person name="Stassen J.H."/>
            <person name="Sykes S."/>
            <person name="Tripathy S."/>
            <person name="van den Berg H."/>
            <person name="Vega-Arreguin J.C."/>
            <person name="Wawra S."/>
            <person name="Young S.K."/>
            <person name="Zeng Q."/>
            <person name="Dieguez-Uribeondo J."/>
            <person name="Russ C."/>
            <person name="Tyler B.M."/>
            <person name="van West P."/>
        </authorList>
    </citation>
    <scope>NUCLEOTIDE SEQUENCE [LARGE SCALE GENOMIC DNA]</scope>
    <source>
        <strain evidence="9 10">CBS 223.65</strain>
    </source>
</reference>
<evidence type="ECO:0000259" key="8">
    <source>
        <dbReference type="PROSITE" id="PS51471"/>
    </source>
</evidence>
<proteinExistence type="predicted"/>
<dbReference type="InterPro" id="IPR021067">
    <property type="entry name" value="Glycosyltransferase"/>
</dbReference>
<dbReference type="GeneID" id="24132073"/>
<dbReference type="Pfam" id="PF11397">
    <property type="entry name" value="GlcNAc"/>
    <property type="match status" value="2"/>
</dbReference>
<dbReference type="PROSITE" id="PS51471">
    <property type="entry name" value="FE2OG_OXY"/>
    <property type="match status" value="1"/>
</dbReference>
<sequence length="591" mass="64860">MHRSSLLDALSPDLKARVEASLGRPISEPAPSPRAVRPCATAPPVALLRPDEIAAITASPGYVVRHGLLGPNDAAAVHAACSELRALNPLRPAQVGLGDVTTHVASARGDQLLWLPQDESALPPPLQRLLQHIEKLVYGLVKASPGLGIRNMRSTQFAIFPGNGARFVPHVDTPTPTTTKPSRRLTCLYYLNPHWVPDHGGALRLHLANNVVDIAPTLDTLVLFRSADVRHEVRPAFADRLALTIWYYGDAPAPSPSHATASMPPPLPSSDRNDDDDATIFVSIPSFRDSECAPTLRALLSTAKVPRRVHVGVCMQATPDDDVQFLHPPPPNVRVHFMDAADATGPCLARYCTQQLYNGETYYLQIDSHMRFRRHWDAYLIEQLASCPSTKPILTTYPLGYDRPDVVPADVRPTLLCALPGMDDTGLLRQCGKVLKLPTPAPLPSRFWAAGFAFSRGSVVHEVPYDPHLHFVFFGEELSMAARLFTSGYDFFAPSQAVVYHLWSRAHRPSFRDQSPHPTDENAASYVRALVRGDILDAKATEVYKGLGHVRPLSAYHALLNVSFAENEVDWTTLWGGRDPIEFALDAALTQ</sequence>
<protein>
    <recommendedName>
        <fullName evidence="2">procollagen-lysine 5-dioxygenase</fullName>
        <ecNumber evidence="2">1.14.11.4</ecNumber>
    </recommendedName>
</protein>
<dbReference type="EC" id="1.14.11.4" evidence="2"/>
<dbReference type="GO" id="GO:0031418">
    <property type="term" value="F:L-ascorbic acid binding"/>
    <property type="evidence" value="ECO:0007669"/>
    <property type="project" value="InterPro"/>
</dbReference>
<dbReference type="SUPFAM" id="SSF53448">
    <property type="entry name" value="Nucleotide-diphospho-sugar transferases"/>
    <property type="match status" value="1"/>
</dbReference>
<dbReference type="OMA" id="PNEVIPC"/>
<dbReference type="SUPFAM" id="SSF51197">
    <property type="entry name" value="Clavaminate synthase-like"/>
    <property type="match status" value="1"/>
</dbReference>
<keyword evidence="4" id="KW-0223">Dioxygenase</keyword>
<dbReference type="SMART" id="SM00702">
    <property type="entry name" value="P4Hc"/>
    <property type="match status" value="1"/>
</dbReference>
<dbReference type="OrthoDB" id="76265at2759"/>